<dbReference type="RefSeq" id="WP_106684807.1">
    <property type="nucleotide sequence ID" value="NZ_CP027667.1"/>
</dbReference>
<dbReference type="OrthoDB" id="9784383at2"/>
<dbReference type="InterPro" id="IPR002035">
    <property type="entry name" value="VWF_A"/>
</dbReference>
<evidence type="ECO:0000313" key="4">
    <source>
        <dbReference type="Proteomes" id="UP000237925"/>
    </source>
</evidence>
<dbReference type="InterPro" id="IPR036465">
    <property type="entry name" value="vWFA_dom_sf"/>
</dbReference>
<reference evidence="3 4" key="1">
    <citation type="submission" date="2018-03" db="EMBL/GenBank/DDBJ databases">
        <title>Genome sequencing of Melaminivora sp.</title>
        <authorList>
            <person name="Kim S.-J."/>
            <person name="Heo J."/>
            <person name="Ahn J.-H."/>
            <person name="Kwon S.-W."/>
        </authorList>
    </citation>
    <scope>NUCLEOTIDE SEQUENCE [LARGE SCALE GENOMIC DNA]</scope>
    <source>
        <strain evidence="3 4">SC2-9</strain>
    </source>
</reference>
<evidence type="ECO:0000313" key="3">
    <source>
        <dbReference type="EMBL" id="AVO50356.1"/>
    </source>
</evidence>
<dbReference type="KEGG" id="mela:C6568_14735"/>
<dbReference type="InterPro" id="IPR013694">
    <property type="entry name" value="VIT"/>
</dbReference>
<feature type="domain" description="VWFA" evidence="1">
    <location>
        <begin position="270"/>
        <end position="437"/>
    </location>
</feature>
<dbReference type="Gene3D" id="3.40.50.410">
    <property type="entry name" value="von Willebrand factor, type A domain"/>
    <property type="match status" value="1"/>
</dbReference>
<accession>A0A2R3QEY7</accession>
<dbReference type="PANTHER" id="PTHR45737:SF6">
    <property type="entry name" value="VON WILLEBRAND FACTOR A DOMAIN-CONTAINING PROTEIN 5A"/>
    <property type="match status" value="1"/>
</dbReference>
<evidence type="ECO:0000259" key="2">
    <source>
        <dbReference type="PROSITE" id="PS51468"/>
    </source>
</evidence>
<dbReference type="SUPFAM" id="SSF53300">
    <property type="entry name" value="vWA-like"/>
    <property type="match status" value="1"/>
</dbReference>
<dbReference type="Pfam" id="PF08487">
    <property type="entry name" value="VIT"/>
    <property type="match status" value="1"/>
</dbReference>
<dbReference type="PROSITE" id="PS50234">
    <property type="entry name" value="VWFA"/>
    <property type="match status" value="1"/>
</dbReference>
<sequence length="777" mass="82569">MSLHDHACLESVDGQAVTLLGARLTGELRGLLFEARVEQRFANPVDEHLEVVYRFPLPWGAVLLGVEVELGGKRLTGAVVARAQAEADYEEALSEGDAAIMLEKNHDDSYCLNLGNLAPRESCTITLRYAQVLQFEQGALRLLIPTTIAPRYEGGPHDSGLAAHQRMMPSVTAQHALELELTVHGSLAQARVASPSHPISVAPAGQGGDATLHVALARQGWLDRDFVLVLDQLAQAGVAVAGPDFAQSGRAAVLASFCPRLADRAPRDVAVKLLVDCSGSMGGDSIDAARRALQAIVLQLRGDDRFCLSRFGSRVEYRTRALWKLTDATRIAAQRWVGALEADLGGTEMQQALASTLALAHDRRSDLLLVTDGQVGSIDAVIQAAQGSGHRVFVVGIGASVAQEHLRRLAQATGGACDFVAPGEAVEPAVLRMFARLRSPRLVDVRLQWPSAAAPDWQTALPPALFDGDAVNVFAGFAEVPQGEASLWGRIEDAGGAGPELELGRAMLDGRTDAPGALSRMAAAARIAETAGSDAAADAASAGVRLAVDYQLVTDGTNFLLVHERAAAQRATQMPVLHQERPMLAAGWGGAGSVRFSRLDFTAQAGAALSVPSVWRASRSSAAGDDIAIPAFLTAHVQGAAAFEPPRRPAKPRVDRNDPRLWTRNDFYTGWTPLGLTEWLRINPESAWPATYAGLRQMGLGLDVVEWVELVLAPQAWPGAAEQDVVRHFLAWMNGVEMRTALSANPPGGNGGAWGRLPMPAGMAAADIAAAEWFADL</sequence>
<dbReference type="PROSITE" id="PS51468">
    <property type="entry name" value="VIT"/>
    <property type="match status" value="1"/>
</dbReference>
<dbReference type="Proteomes" id="UP000237925">
    <property type="component" value="Chromosome"/>
</dbReference>
<feature type="domain" description="VIT" evidence="2">
    <location>
        <begin position="3"/>
        <end position="131"/>
    </location>
</feature>
<keyword evidence="4" id="KW-1185">Reference proteome</keyword>
<organism evidence="3 4">
    <name type="scientific">Melaminivora suipulveris</name>
    <dbReference type="NCBI Taxonomy" id="2109913"/>
    <lineage>
        <taxon>Bacteria</taxon>
        <taxon>Pseudomonadati</taxon>
        <taxon>Pseudomonadota</taxon>
        <taxon>Betaproteobacteria</taxon>
        <taxon>Burkholderiales</taxon>
        <taxon>Comamonadaceae</taxon>
        <taxon>Melaminivora</taxon>
    </lineage>
</organism>
<evidence type="ECO:0000259" key="1">
    <source>
        <dbReference type="PROSITE" id="PS50234"/>
    </source>
</evidence>
<protein>
    <submittedName>
        <fullName evidence="3">VWA domain-containing protein</fullName>
    </submittedName>
</protein>
<dbReference type="Pfam" id="PF13768">
    <property type="entry name" value="VWA_3"/>
    <property type="match status" value="1"/>
</dbReference>
<name>A0A2R3QEY7_9BURK</name>
<dbReference type="SMART" id="SM00609">
    <property type="entry name" value="VIT"/>
    <property type="match status" value="1"/>
</dbReference>
<dbReference type="SMART" id="SM00327">
    <property type="entry name" value="VWA"/>
    <property type="match status" value="1"/>
</dbReference>
<dbReference type="PANTHER" id="PTHR45737">
    <property type="entry name" value="VON WILLEBRAND FACTOR A DOMAIN-CONTAINING PROTEIN 5A"/>
    <property type="match status" value="1"/>
</dbReference>
<dbReference type="AlphaFoldDB" id="A0A2R3QEY7"/>
<dbReference type="EMBL" id="CP027667">
    <property type="protein sequence ID" value="AVO50356.1"/>
    <property type="molecule type" value="Genomic_DNA"/>
</dbReference>
<proteinExistence type="predicted"/>
<gene>
    <name evidence="3" type="ORF">C6568_14735</name>
</gene>